<feature type="domain" description="DUF5683" evidence="2">
    <location>
        <begin position="85"/>
        <end position="219"/>
    </location>
</feature>
<evidence type="ECO:0000256" key="1">
    <source>
        <dbReference type="SAM" id="Phobius"/>
    </source>
</evidence>
<feature type="transmembrane region" description="Helical" evidence="1">
    <location>
        <begin position="108"/>
        <end position="127"/>
    </location>
</feature>
<proteinExistence type="predicted"/>
<dbReference type="RefSeq" id="WP_148707344.1">
    <property type="nucleotide sequence ID" value="NZ_QLLL01000006.1"/>
</dbReference>
<evidence type="ECO:0000259" key="2">
    <source>
        <dbReference type="Pfam" id="PF18935"/>
    </source>
</evidence>
<evidence type="ECO:0000313" key="4">
    <source>
        <dbReference type="Proteomes" id="UP000249547"/>
    </source>
</evidence>
<dbReference type="EMBL" id="QLLL01000006">
    <property type="protein sequence ID" value="RAJ02210.1"/>
    <property type="molecule type" value="Genomic_DNA"/>
</dbReference>
<keyword evidence="1" id="KW-0472">Membrane</keyword>
<dbReference type="Pfam" id="PF18935">
    <property type="entry name" value="DUF5683"/>
    <property type="match status" value="1"/>
</dbReference>
<dbReference type="Proteomes" id="UP000249547">
    <property type="component" value="Unassembled WGS sequence"/>
</dbReference>
<feature type="transmembrane region" description="Helical" evidence="1">
    <location>
        <begin position="176"/>
        <end position="198"/>
    </location>
</feature>
<keyword evidence="4" id="KW-1185">Reference proteome</keyword>
<protein>
    <recommendedName>
        <fullName evidence="2">DUF5683 domain-containing protein</fullName>
    </recommendedName>
</protein>
<dbReference type="InterPro" id="IPR043738">
    <property type="entry name" value="DUF5683"/>
</dbReference>
<reference evidence="3 4" key="1">
    <citation type="submission" date="2018-06" db="EMBL/GenBank/DDBJ databases">
        <title>Genomic Encyclopedia of Archaeal and Bacterial Type Strains, Phase II (KMG-II): from individual species to whole genera.</title>
        <authorList>
            <person name="Goeker M."/>
        </authorList>
    </citation>
    <scope>NUCLEOTIDE SEQUENCE [LARGE SCALE GENOMIC DNA]</scope>
    <source>
        <strain evidence="3 4">DSM 23857</strain>
    </source>
</reference>
<accession>A0A327QCM1</accession>
<sequence length="245" mass="27515">MYPLLRTMLLVIVVIASMVTNLKAQQKDSVRRAKFVADSIALSNTAKLRDTVPPKVDTAVTPTVLTPVAKPDSTARIVLKSKALHNPTKAAFYSAVLPGLGQMYNREYWKVPIVYAALGVSAGFFVWNMDQYKTYRDAYRVRSANQGNPNFVDPYKRYSDQDLTYLRDAYRQYVDYSVLVFVLAYGLNIVDATVFAHLKQFDISNDLSMQVYPKVINGQGIGVGINFQLGKKNSYKHSYAGGLRF</sequence>
<keyword evidence="1" id="KW-1133">Transmembrane helix</keyword>
<name>A0A327QCM1_9BACT</name>
<dbReference type="AlphaFoldDB" id="A0A327QCM1"/>
<comment type="caution">
    <text evidence="3">The sequence shown here is derived from an EMBL/GenBank/DDBJ whole genome shotgun (WGS) entry which is preliminary data.</text>
</comment>
<gene>
    <name evidence="3" type="ORF">LX64_03219</name>
</gene>
<organism evidence="3 4">
    <name type="scientific">Chitinophaga skermanii</name>
    <dbReference type="NCBI Taxonomy" id="331697"/>
    <lineage>
        <taxon>Bacteria</taxon>
        <taxon>Pseudomonadati</taxon>
        <taxon>Bacteroidota</taxon>
        <taxon>Chitinophagia</taxon>
        <taxon>Chitinophagales</taxon>
        <taxon>Chitinophagaceae</taxon>
        <taxon>Chitinophaga</taxon>
    </lineage>
</organism>
<evidence type="ECO:0000313" key="3">
    <source>
        <dbReference type="EMBL" id="RAJ02210.1"/>
    </source>
</evidence>
<keyword evidence="1" id="KW-0812">Transmembrane</keyword>
<dbReference type="OrthoDB" id="9813910at2"/>